<keyword evidence="7 11" id="KW-0406">Ion transport</keyword>
<dbReference type="Pfam" id="PF00858">
    <property type="entry name" value="ASC"/>
    <property type="match status" value="1"/>
</dbReference>
<evidence type="ECO:0000256" key="4">
    <source>
        <dbReference type="ARBA" id="ARBA00022692"/>
    </source>
</evidence>
<keyword evidence="6" id="KW-0915">Sodium</keyword>
<dbReference type="GO" id="GO:0015280">
    <property type="term" value="F:ligand-gated sodium channel activity"/>
    <property type="evidence" value="ECO:0007669"/>
    <property type="project" value="TreeGrafter"/>
</dbReference>
<dbReference type="OrthoDB" id="6502088at2759"/>
<dbReference type="InterPro" id="IPR001873">
    <property type="entry name" value="ENaC"/>
</dbReference>
<proteinExistence type="inferred from homology"/>
<dbReference type="Gene3D" id="2.60.470.10">
    <property type="entry name" value="Acid-sensing ion channels like domains"/>
    <property type="match status" value="1"/>
</dbReference>
<dbReference type="PRINTS" id="PR01078">
    <property type="entry name" value="AMINACHANNEL"/>
</dbReference>
<evidence type="ECO:0000256" key="10">
    <source>
        <dbReference type="ARBA" id="ARBA00023303"/>
    </source>
</evidence>
<keyword evidence="9 11" id="KW-0739">Sodium transport</keyword>
<comment type="subcellular location">
    <subcellularLocation>
        <location evidence="1">Membrane</location>
        <topology evidence="1">Multi-pass membrane protein</topology>
    </subcellularLocation>
</comment>
<evidence type="ECO:0000313" key="13">
    <source>
        <dbReference type="EMBL" id="KOF78872.1"/>
    </source>
</evidence>
<keyword evidence="4 11" id="KW-0812">Transmembrane</keyword>
<evidence type="ECO:0000256" key="5">
    <source>
        <dbReference type="ARBA" id="ARBA00022989"/>
    </source>
</evidence>
<evidence type="ECO:0000256" key="2">
    <source>
        <dbReference type="ARBA" id="ARBA00022448"/>
    </source>
</evidence>
<evidence type="ECO:0000256" key="9">
    <source>
        <dbReference type="ARBA" id="ARBA00023201"/>
    </source>
</evidence>
<dbReference type="AlphaFoldDB" id="A0A0L8GPS6"/>
<keyword evidence="10 11" id="KW-0407">Ion channel</keyword>
<feature type="non-terminal residue" evidence="13">
    <location>
        <position position="289"/>
    </location>
</feature>
<evidence type="ECO:0000256" key="12">
    <source>
        <dbReference type="SAM" id="Phobius"/>
    </source>
</evidence>
<name>A0A0L8GPS6_OCTBM</name>
<keyword evidence="5 12" id="KW-1133">Transmembrane helix</keyword>
<evidence type="ECO:0000256" key="6">
    <source>
        <dbReference type="ARBA" id="ARBA00023053"/>
    </source>
</evidence>
<protein>
    <submittedName>
        <fullName evidence="13">Uncharacterized protein</fullName>
    </submittedName>
</protein>
<evidence type="ECO:0000256" key="8">
    <source>
        <dbReference type="ARBA" id="ARBA00023136"/>
    </source>
</evidence>
<evidence type="ECO:0000256" key="3">
    <source>
        <dbReference type="ARBA" id="ARBA00022461"/>
    </source>
</evidence>
<dbReference type="PANTHER" id="PTHR11690:SF300">
    <property type="entry name" value="PICKPOCKET PROTEIN 19"/>
    <property type="match status" value="1"/>
</dbReference>
<keyword evidence="2 11" id="KW-0813">Transport</keyword>
<dbReference type="GO" id="GO:0005886">
    <property type="term" value="C:plasma membrane"/>
    <property type="evidence" value="ECO:0007669"/>
    <property type="project" value="TreeGrafter"/>
</dbReference>
<feature type="transmembrane region" description="Helical" evidence="12">
    <location>
        <begin position="77"/>
        <end position="95"/>
    </location>
</feature>
<evidence type="ECO:0000256" key="7">
    <source>
        <dbReference type="ARBA" id="ARBA00023065"/>
    </source>
</evidence>
<evidence type="ECO:0000256" key="11">
    <source>
        <dbReference type="RuleBase" id="RU000679"/>
    </source>
</evidence>
<accession>A0A0L8GPS6</accession>
<dbReference type="EMBL" id="KQ420920">
    <property type="protein sequence ID" value="KOF78872.1"/>
    <property type="molecule type" value="Genomic_DNA"/>
</dbReference>
<comment type="similarity">
    <text evidence="11">Belongs to the amiloride-sensitive sodium channel (TC 1.A.6) family.</text>
</comment>
<keyword evidence="8 12" id="KW-0472">Membrane</keyword>
<organism evidence="13">
    <name type="scientific">Octopus bimaculoides</name>
    <name type="common">California two-spotted octopus</name>
    <dbReference type="NCBI Taxonomy" id="37653"/>
    <lineage>
        <taxon>Eukaryota</taxon>
        <taxon>Metazoa</taxon>
        <taxon>Spiralia</taxon>
        <taxon>Lophotrochozoa</taxon>
        <taxon>Mollusca</taxon>
        <taxon>Cephalopoda</taxon>
        <taxon>Coleoidea</taxon>
        <taxon>Octopodiformes</taxon>
        <taxon>Octopoda</taxon>
        <taxon>Incirrata</taxon>
        <taxon>Octopodidae</taxon>
        <taxon>Octopus</taxon>
    </lineage>
</organism>
<gene>
    <name evidence="13" type="ORF">OCBIM_22030190mg</name>
</gene>
<evidence type="ECO:0000256" key="1">
    <source>
        <dbReference type="ARBA" id="ARBA00004141"/>
    </source>
</evidence>
<reference evidence="13" key="1">
    <citation type="submission" date="2015-07" db="EMBL/GenBank/DDBJ databases">
        <title>MeaNS - Measles Nucleotide Surveillance Program.</title>
        <authorList>
            <person name="Tran T."/>
            <person name="Druce J."/>
        </authorList>
    </citation>
    <scope>NUCLEOTIDE SEQUENCE</scope>
    <source>
        <strain evidence="13">UCB-OBI-ISO-001</strain>
        <tissue evidence="13">Gonad</tissue>
    </source>
</reference>
<dbReference type="PANTHER" id="PTHR11690">
    <property type="entry name" value="AMILORIDE-SENSITIVE SODIUM CHANNEL-RELATED"/>
    <property type="match status" value="1"/>
</dbReference>
<keyword evidence="3 11" id="KW-0894">Sodium channel</keyword>
<sequence>MPDVKIDFISFPTSSSYSNESRNIERGNCNTKQSGSKTDYLPNWIRSFSNQTEFMKNCTLHGVRYLSLSNTFIIRKLLWLLLVLLCLGSMSYQIIDRIIYYYNYPVSVNVHVNYNRTLIFPSVTICNENAFRATKAVELGRYELLEYIYHDMRYVNSSELERFGYNNMTMEELFKSIEHQKEDMIISCMWGSEPCSFKNFKQTYTDHGVCYTYSQLQAGNKYQKALSTGADHGLRLILNVEQYEYMPGPNNAAGIKILMHNEDEFPKVHELGLAIPTGSHAFVGLKLVS</sequence>